<dbReference type="InterPro" id="IPR016151">
    <property type="entry name" value="DNA_mismatch_repair_MutS_N"/>
</dbReference>
<organism evidence="12 13">
    <name type="scientific">Devosia enhydra</name>
    <dbReference type="NCBI Taxonomy" id="665118"/>
    <lineage>
        <taxon>Bacteria</taxon>
        <taxon>Pseudomonadati</taxon>
        <taxon>Pseudomonadota</taxon>
        <taxon>Alphaproteobacteria</taxon>
        <taxon>Hyphomicrobiales</taxon>
        <taxon>Devosiaceae</taxon>
        <taxon>Devosia</taxon>
    </lineage>
</organism>
<dbReference type="GO" id="GO:0005524">
    <property type="term" value="F:ATP binding"/>
    <property type="evidence" value="ECO:0007669"/>
    <property type="project" value="UniProtKB-UniRule"/>
</dbReference>
<evidence type="ECO:0000256" key="9">
    <source>
        <dbReference type="HAMAP-Rule" id="MF_00096"/>
    </source>
</evidence>
<dbReference type="InterPro" id="IPR007696">
    <property type="entry name" value="DNA_mismatch_repair_MutS_core"/>
</dbReference>
<dbReference type="InterPro" id="IPR036187">
    <property type="entry name" value="DNA_mismatch_repair_MutS_sf"/>
</dbReference>
<evidence type="ECO:0000259" key="11">
    <source>
        <dbReference type="PROSITE" id="PS00486"/>
    </source>
</evidence>
<dbReference type="Pfam" id="PF05192">
    <property type="entry name" value="MutS_III"/>
    <property type="match status" value="1"/>
</dbReference>
<keyword evidence="4 9" id="KW-0227">DNA damage</keyword>
<evidence type="ECO:0000256" key="2">
    <source>
        <dbReference type="ARBA" id="ARBA00021982"/>
    </source>
</evidence>
<keyword evidence="6 9" id="KW-0238">DNA-binding</keyword>
<dbReference type="Gene3D" id="6.10.140.430">
    <property type="match status" value="1"/>
</dbReference>
<dbReference type="Gene3D" id="3.40.50.300">
    <property type="entry name" value="P-loop containing nucleotide triphosphate hydrolases"/>
    <property type="match status" value="1"/>
</dbReference>
<protein>
    <recommendedName>
        <fullName evidence="2 9">DNA mismatch repair protein MutS</fullName>
    </recommendedName>
</protein>
<dbReference type="InterPro" id="IPR017261">
    <property type="entry name" value="DNA_mismatch_repair_MutS/MSH"/>
</dbReference>
<dbReference type="Pfam" id="PF05190">
    <property type="entry name" value="MutS_IV"/>
    <property type="match status" value="1"/>
</dbReference>
<dbReference type="SUPFAM" id="SSF55271">
    <property type="entry name" value="DNA repair protein MutS, domain I"/>
    <property type="match status" value="1"/>
</dbReference>
<dbReference type="InterPro" id="IPR007695">
    <property type="entry name" value="DNA_mismatch_repair_MutS-lik_N"/>
</dbReference>
<evidence type="ECO:0000256" key="3">
    <source>
        <dbReference type="ARBA" id="ARBA00022741"/>
    </source>
</evidence>
<dbReference type="Pfam" id="PF05188">
    <property type="entry name" value="MutS_II"/>
    <property type="match status" value="1"/>
</dbReference>
<evidence type="ECO:0000256" key="4">
    <source>
        <dbReference type="ARBA" id="ARBA00022763"/>
    </source>
</evidence>
<gene>
    <name evidence="9" type="primary">mutS</name>
    <name evidence="12" type="ORF">SAMN02983003_2258</name>
</gene>
<dbReference type="InterPro" id="IPR045076">
    <property type="entry name" value="MutS"/>
</dbReference>
<dbReference type="GO" id="GO:0005829">
    <property type="term" value="C:cytosol"/>
    <property type="evidence" value="ECO:0007669"/>
    <property type="project" value="TreeGrafter"/>
</dbReference>
<keyword evidence="5 9" id="KW-0067">ATP-binding</keyword>
<dbReference type="NCBIfam" id="TIGR01070">
    <property type="entry name" value="mutS1"/>
    <property type="match status" value="1"/>
</dbReference>
<dbReference type="AlphaFoldDB" id="A0A1K2I002"/>
<dbReference type="PIRSF" id="PIRSF037677">
    <property type="entry name" value="DNA_mis_repair_Msh6"/>
    <property type="match status" value="1"/>
</dbReference>
<dbReference type="InterPro" id="IPR007860">
    <property type="entry name" value="DNA_mmatch_repair_MutS_con_dom"/>
</dbReference>
<dbReference type="SUPFAM" id="SSF48334">
    <property type="entry name" value="DNA repair protein MutS, domain III"/>
    <property type="match status" value="1"/>
</dbReference>
<dbReference type="PANTHER" id="PTHR11361:SF34">
    <property type="entry name" value="DNA MISMATCH REPAIR PROTEIN MSH1, MITOCHONDRIAL"/>
    <property type="match status" value="1"/>
</dbReference>
<dbReference type="InterPro" id="IPR027417">
    <property type="entry name" value="P-loop_NTPase"/>
</dbReference>
<keyword evidence="7 9" id="KW-0234">DNA repair</keyword>
<sequence>MHQALSPARPDDEDTSTITPMMAQFLEIKAINPGYLLFYRMGDFYELFFEDAEIASGALGIVLTKRGKHRGADIPMCGVPIHAANDYLNTLIRLGHRVAICEQVEDPAEARKRGSKSVVKRDVVRLVTPGTLTEDELLPQRGPNHLAALAMLRHGEADFALAWADISTGEMMVMDITAAALGDELSRIAPAELLLSEAAAEALRALGLGRAVAHMVLRPPEAFDSSQGAETLKSAFADGSVDPTAFSRAARAALGALVAYVAETQKGAAPALRPPTQERVSSHMAIDAATRYSLELVETQRGQPKGSLLAEIDACCTPAGSRLLARRLVAPLTDARAINARLDAVARLLETPALTRAIRQGLRAAPDLMRPLTRLSLERGGPRDLFAIGSAIRAARDLGAALSGEARLPADLSAIAEHLAAAPEALGAELLLAIGDNPPLLAREGGFVAEGYDGALDGERALASETRAVVAALQARLIEMTGVKALKIRHNGVLGYYVEVPASHGRTLLEGDFPDRFLHRQTMANAMRFTTAELSELEGRIARAHEAALGLEMAIFARLREAVLMETGALRGVADGLAALDVAAGLAHLSAARGYCRPEIDDSLAFAIEGGRHPVVEAMLGAENRTFVANDCDLSEGALWLVTGPNMGGKSTFLRQNAVIAILAQTGSFVPAARAHIGVVDRVFSRVGASDDIAHGRSTFMVEMVETAAILNRATARSLVVLDEIGRGTATFDGLSIAWACAEALHDETGCRALFATHFHEMTSLARTLARVSNHTMAVREWEGDVVFLHEVKGGAADRSYGIQVARLAGMPDRVLKRARLVLTTLERRSSGGSGAVLDDLPLFAHQPPPPEPRTDMVQTLLDSLRPDEMSPRQALDALYDLKKARDAASRR</sequence>
<dbReference type="STRING" id="665118.SAMN02983003_2258"/>
<dbReference type="CDD" id="cd03284">
    <property type="entry name" value="ABC_MutS1"/>
    <property type="match status" value="1"/>
</dbReference>
<evidence type="ECO:0000256" key="8">
    <source>
        <dbReference type="ARBA" id="ARBA00024647"/>
    </source>
</evidence>
<name>A0A1K2I002_9HYPH</name>
<dbReference type="Proteomes" id="UP000183447">
    <property type="component" value="Unassembled WGS sequence"/>
</dbReference>
<dbReference type="InterPro" id="IPR000432">
    <property type="entry name" value="DNA_mismatch_repair_MutS_C"/>
</dbReference>
<dbReference type="GO" id="GO:0140664">
    <property type="term" value="F:ATP-dependent DNA damage sensor activity"/>
    <property type="evidence" value="ECO:0007669"/>
    <property type="project" value="InterPro"/>
</dbReference>
<reference evidence="12 13" key="1">
    <citation type="submission" date="2016-11" db="EMBL/GenBank/DDBJ databases">
        <authorList>
            <person name="Jaros S."/>
            <person name="Januszkiewicz K."/>
            <person name="Wedrychowicz H."/>
        </authorList>
    </citation>
    <scope>NUCLEOTIDE SEQUENCE [LARGE SCALE GENOMIC DNA]</scope>
    <source>
        <strain evidence="12 13">ATCC 23634</strain>
    </source>
</reference>
<dbReference type="SMART" id="SM00534">
    <property type="entry name" value="MUTSac"/>
    <property type="match status" value="1"/>
</dbReference>
<dbReference type="EMBL" id="FPKU01000002">
    <property type="protein sequence ID" value="SFZ84871.1"/>
    <property type="molecule type" value="Genomic_DNA"/>
</dbReference>
<dbReference type="SUPFAM" id="SSF52540">
    <property type="entry name" value="P-loop containing nucleoside triphosphate hydrolases"/>
    <property type="match status" value="1"/>
</dbReference>
<dbReference type="SMART" id="SM00533">
    <property type="entry name" value="MUTSd"/>
    <property type="match status" value="1"/>
</dbReference>
<dbReference type="HAMAP" id="MF_00096">
    <property type="entry name" value="MutS"/>
    <property type="match status" value="1"/>
</dbReference>
<dbReference type="Pfam" id="PF01624">
    <property type="entry name" value="MutS_I"/>
    <property type="match status" value="1"/>
</dbReference>
<dbReference type="InterPro" id="IPR036678">
    <property type="entry name" value="MutS_con_dom_sf"/>
</dbReference>
<dbReference type="PANTHER" id="PTHR11361">
    <property type="entry name" value="DNA MISMATCH REPAIR PROTEIN MUTS FAMILY MEMBER"/>
    <property type="match status" value="1"/>
</dbReference>
<evidence type="ECO:0000313" key="13">
    <source>
        <dbReference type="Proteomes" id="UP000183447"/>
    </source>
</evidence>
<dbReference type="PROSITE" id="PS00486">
    <property type="entry name" value="DNA_MISMATCH_REPAIR_2"/>
    <property type="match status" value="1"/>
</dbReference>
<feature type="domain" description="DNA mismatch repair proteins mutS family" evidence="11">
    <location>
        <begin position="718"/>
        <end position="734"/>
    </location>
</feature>
<dbReference type="Gene3D" id="3.30.420.110">
    <property type="entry name" value="MutS, connector domain"/>
    <property type="match status" value="1"/>
</dbReference>
<dbReference type="SUPFAM" id="SSF53150">
    <property type="entry name" value="DNA repair protein MutS, domain II"/>
    <property type="match status" value="1"/>
</dbReference>
<proteinExistence type="inferred from homology"/>
<dbReference type="GO" id="GO:0030983">
    <property type="term" value="F:mismatched DNA binding"/>
    <property type="evidence" value="ECO:0007669"/>
    <property type="project" value="InterPro"/>
</dbReference>
<dbReference type="FunFam" id="3.40.1170.10:FF:000001">
    <property type="entry name" value="DNA mismatch repair protein MutS"/>
    <property type="match status" value="1"/>
</dbReference>
<accession>A0A1K2I002</accession>
<comment type="function">
    <text evidence="8 9">This protein is involved in the repair of mismatches in DNA. It is possible that it carries out the mismatch recognition step. This protein has a weak ATPase activity.</text>
</comment>
<dbReference type="GO" id="GO:0006298">
    <property type="term" value="P:mismatch repair"/>
    <property type="evidence" value="ECO:0007669"/>
    <property type="project" value="UniProtKB-UniRule"/>
</dbReference>
<dbReference type="GO" id="GO:0003684">
    <property type="term" value="F:damaged DNA binding"/>
    <property type="evidence" value="ECO:0007669"/>
    <property type="project" value="UniProtKB-UniRule"/>
</dbReference>
<evidence type="ECO:0000256" key="7">
    <source>
        <dbReference type="ARBA" id="ARBA00023204"/>
    </source>
</evidence>
<comment type="similarity">
    <text evidence="1 9 10">Belongs to the DNA mismatch repair MutS family.</text>
</comment>
<feature type="binding site" evidence="9">
    <location>
        <begin position="644"/>
        <end position="651"/>
    </location>
    <ligand>
        <name>ATP</name>
        <dbReference type="ChEBI" id="CHEBI:30616"/>
    </ligand>
</feature>
<dbReference type="NCBIfam" id="NF003810">
    <property type="entry name" value="PRK05399.1"/>
    <property type="match status" value="1"/>
</dbReference>
<evidence type="ECO:0000256" key="1">
    <source>
        <dbReference type="ARBA" id="ARBA00006271"/>
    </source>
</evidence>
<dbReference type="Pfam" id="PF00488">
    <property type="entry name" value="MutS_V"/>
    <property type="match status" value="1"/>
</dbReference>
<evidence type="ECO:0000256" key="10">
    <source>
        <dbReference type="RuleBase" id="RU003756"/>
    </source>
</evidence>
<dbReference type="InterPro" id="IPR007861">
    <property type="entry name" value="DNA_mismatch_repair_MutS_clamp"/>
</dbReference>
<keyword evidence="3 9" id="KW-0547">Nucleotide-binding</keyword>
<dbReference type="Gene3D" id="3.40.1170.10">
    <property type="entry name" value="DNA repair protein MutS, domain I"/>
    <property type="match status" value="1"/>
</dbReference>
<evidence type="ECO:0000256" key="5">
    <source>
        <dbReference type="ARBA" id="ARBA00022840"/>
    </source>
</evidence>
<dbReference type="Gene3D" id="1.10.1420.10">
    <property type="match status" value="2"/>
</dbReference>
<keyword evidence="13" id="KW-1185">Reference proteome</keyword>
<evidence type="ECO:0000313" key="12">
    <source>
        <dbReference type="EMBL" id="SFZ84871.1"/>
    </source>
</evidence>
<evidence type="ECO:0000256" key="6">
    <source>
        <dbReference type="ARBA" id="ARBA00023125"/>
    </source>
</evidence>
<dbReference type="RefSeq" id="WP_072342806.1">
    <property type="nucleotide sequence ID" value="NZ_FPKU01000002.1"/>
</dbReference>
<dbReference type="InterPro" id="IPR005748">
    <property type="entry name" value="DNA_mismatch_repair_MutS"/>
</dbReference>